<name>A0A0V1A240_9BILA</name>
<sequence length="60" mass="6515">MGPKVINGCFRFSFVFGPLGRSAKSTETGLRSLRCNSRRTRSSACTAALRYSSSNALILI</sequence>
<comment type="caution">
    <text evidence="1">The sequence shown here is derived from an EMBL/GenBank/DDBJ whole genome shotgun (WGS) entry which is preliminary data.</text>
</comment>
<gene>
    <name evidence="1" type="ORF">T12_198</name>
</gene>
<accession>A0A0V1A240</accession>
<protein>
    <submittedName>
        <fullName evidence="1">Uncharacterized protein</fullName>
    </submittedName>
</protein>
<evidence type="ECO:0000313" key="2">
    <source>
        <dbReference type="Proteomes" id="UP000054783"/>
    </source>
</evidence>
<organism evidence="1 2">
    <name type="scientific">Trichinella patagoniensis</name>
    <dbReference type="NCBI Taxonomy" id="990121"/>
    <lineage>
        <taxon>Eukaryota</taxon>
        <taxon>Metazoa</taxon>
        <taxon>Ecdysozoa</taxon>
        <taxon>Nematoda</taxon>
        <taxon>Enoplea</taxon>
        <taxon>Dorylaimia</taxon>
        <taxon>Trichinellida</taxon>
        <taxon>Trichinellidae</taxon>
        <taxon>Trichinella</taxon>
    </lineage>
</organism>
<dbReference type="AlphaFoldDB" id="A0A0V1A240"/>
<keyword evidence="2" id="KW-1185">Reference proteome</keyword>
<evidence type="ECO:0000313" key="1">
    <source>
        <dbReference type="EMBL" id="KRY18983.1"/>
    </source>
</evidence>
<dbReference type="EMBL" id="JYDQ01000040">
    <property type="protein sequence ID" value="KRY18983.1"/>
    <property type="molecule type" value="Genomic_DNA"/>
</dbReference>
<dbReference type="Proteomes" id="UP000054783">
    <property type="component" value="Unassembled WGS sequence"/>
</dbReference>
<reference evidence="1 2" key="1">
    <citation type="submission" date="2015-01" db="EMBL/GenBank/DDBJ databases">
        <title>Evolution of Trichinella species and genotypes.</title>
        <authorList>
            <person name="Korhonen P.K."/>
            <person name="Edoardo P."/>
            <person name="Giuseppe L.R."/>
            <person name="Gasser R.B."/>
        </authorList>
    </citation>
    <scope>NUCLEOTIDE SEQUENCE [LARGE SCALE GENOMIC DNA]</scope>
    <source>
        <strain evidence="1">ISS2496</strain>
    </source>
</reference>
<proteinExistence type="predicted"/>